<dbReference type="InterPro" id="IPR036249">
    <property type="entry name" value="Thioredoxin-like_sf"/>
</dbReference>
<dbReference type="GO" id="GO:0003756">
    <property type="term" value="F:protein disulfide isomerase activity"/>
    <property type="evidence" value="ECO:0007669"/>
    <property type="project" value="UniProtKB-EC"/>
</dbReference>
<dbReference type="GO" id="GO:0006457">
    <property type="term" value="P:protein folding"/>
    <property type="evidence" value="ECO:0007669"/>
    <property type="project" value="TreeGrafter"/>
</dbReference>
<feature type="domain" description="Thioredoxin" evidence="6">
    <location>
        <begin position="2"/>
        <end position="125"/>
    </location>
</feature>
<dbReference type="PROSITE" id="PS00194">
    <property type="entry name" value="THIOREDOXIN_1"/>
    <property type="match status" value="1"/>
</dbReference>
<evidence type="ECO:0000256" key="2">
    <source>
        <dbReference type="ARBA" id="ARBA00022729"/>
    </source>
</evidence>
<reference evidence="7 8" key="1">
    <citation type="submission" date="2012-10" db="EMBL/GenBank/DDBJ databases">
        <authorList>
            <person name="Zafar N."/>
            <person name="Inman J."/>
            <person name="Hall N."/>
            <person name="Lorenzi H."/>
            <person name="Caler E."/>
        </authorList>
    </citation>
    <scope>NUCLEOTIDE SEQUENCE [LARGE SCALE GENOMIC DNA]</scope>
    <source>
        <strain evidence="7 8">IP1</strain>
    </source>
</reference>
<dbReference type="PANTHER" id="PTHR45672:SF3">
    <property type="entry name" value="THIOREDOXIN DOMAIN-CONTAINING PROTEIN 5"/>
    <property type="match status" value="1"/>
</dbReference>
<dbReference type="PROSITE" id="PS51352">
    <property type="entry name" value="THIOREDOXIN_2"/>
    <property type="match status" value="1"/>
</dbReference>
<keyword evidence="8" id="KW-1185">Reference proteome</keyword>
<dbReference type="InterPro" id="IPR013766">
    <property type="entry name" value="Thioredoxin_domain"/>
</dbReference>
<sequence>MNALLVLLIAFASASSEGLVSLTAETFPTYKASGKTILVKFFAPWCGHCKRLAPTYVELATAMKENENVVIAEVNCDDNREICTANGVRGFPTVQLFNGEAEPVKYQGPRTLEDLKKFVLDNVPAKQ</sequence>
<dbReference type="CDD" id="cd02961">
    <property type="entry name" value="PDI_a_family"/>
    <property type="match status" value="1"/>
</dbReference>
<dbReference type="RefSeq" id="XP_004258971.1">
    <property type="nucleotide sequence ID" value="XM_004258923.1"/>
</dbReference>
<name>A0A0A1UB25_ENTIV</name>
<keyword evidence="3" id="KW-0677">Repeat</keyword>
<evidence type="ECO:0000313" key="8">
    <source>
        <dbReference type="Proteomes" id="UP000014680"/>
    </source>
</evidence>
<accession>A0A0A1UB25</accession>
<proteinExistence type="inferred from homology"/>
<feature type="signal peptide" evidence="5">
    <location>
        <begin position="1"/>
        <end position="18"/>
    </location>
</feature>
<keyword evidence="2 5" id="KW-0732">Signal</keyword>
<dbReference type="AlphaFoldDB" id="A0A0A1UB25"/>
<dbReference type="EC" id="5.3.4.1" evidence="7"/>
<dbReference type="VEuPathDB" id="AmoebaDB:EIN_381770"/>
<keyword evidence="7" id="KW-0413">Isomerase</keyword>
<protein>
    <submittedName>
        <fullName evidence="7">Protein disulfide isomerase, putative</fullName>
        <ecNumber evidence="7">5.3.4.1</ecNumber>
    </submittedName>
</protein>
<evidence type="ECO:0000313" key="7">
    <source>
        <dbReference type="EMBL" id="ELP92200.1"/>
    </source>
</evidence>
<dbReference type="GO" id="GO:0005783">
    <property type="term" value="C:endoplasmic reticulum"/>
    <property type="evidence" value="ECO:0007669"/>
    <property type="project" value="TreeGrafter"/>
</dbReference>
<dbReference type="InterPro" id="IPR005788">
    <property type="entry name" value="PDI_thioredoxin-like_dom"/>
</dbReference>
<evidence type="ECO:0000256" key="3">
    <source>
        <dbReference type="ARBA" id="ARBA00022737"/>
    </source>
</evidence>
<dbReference type="OMA" id="WCRHSRN"/>
<dbReference type="KEGG" id="eiv:EIN_381770"/>
<dbReference type="SUPFAM" id="SSF52833">
    <property type="entry name" value="Thioredoxin-like"/>
    <property type="match status" value="1"/>
</dbReference>
<evidence type="ECO:0000256" key="1">
    <source>
        <dbReference type="ARBA" id="ARBA00006347"/>
    </source>
</evidence>
<comment type="similarity">
    <text evidence="1 4">Belongs to the protein disulfide isomerase family.</text>
</comment>
<feature type="chain" id="PRO_5001980401" evidence="5">
    <location>
        <begin position="19"/>
        <end position="127"/>
    </location>
</feature>
<dbReference type="PANTHER" id="PTHR45672">
    <property type="entry name" value="PROTEIN DISULFIDE-ISOMERASE C17H9.14C-RELATED"/>
    <property type="match status" value="1"/>
</dbReference>
<dbReference type="InterPro" id="IPR051063">
    <property type="entry name" value="PDI"/>
</dbReference>
<gene>
    <name evidence="7" type="ORF">EIN_381770</name>
</gene>
<evidence type="ECO:0000256" key="5">
    <source>
        <dbReference type="SAM" id="SignalP"/>
    </source>
</evidence>
<dbReference type="Proteomes" id="UP000014680">
    <property type="component" value="Unassembled WGS sequence"/>
</dbReference>
<dbReference type="EMBL" id="KB206395">
    <property type="protein sequence ID" value="ELP92200.1"/>
    <property type="molecule type" value="Genomic_DNA"/>
</dbReference>
<dbReference type="GeneID" id="14891069"/>
<dbReference type="NCBIfam" id="TIGR01126">
    <property type="entry name" value="pdi_dom"/>
    <property type="match status" value="1"/>
</dbReference>
<organism evidence="7 8">
    <name type="scientific">Entamoeba invadens IP1</name>
    <dbReference type="NCBI Taxonomy" id="370355"/>
    <lineage>
        <taxon>Eukaryota</taxon>
        <taxon>Amoebozoa</taxon>
        <taxon>Evosea</taxon>
        <taxon>Archamoebae</taxon>
        <taxon>Mastigamoebida</taxon>
        <taxon>Entamoebidae</taxon>
        <taxon>Entamoeba</taxon>
    </lineage>
</organism>
<evidence type="ECO:0000259" key="6">
    <source>
        <dbReference type="PROSITE" id="PS51352"/>
    </source>
</evidence>
<dbReference type="OrthoDB" id="10264505at2759"/>
<dbReference type="InterPro" id="IPR017937">
    <property type="entry name" value="Thioredoxin_CS"/>
</dbReference>
<dbReference type="Pfam" id="PF00085">
    <property type="entry name" value="Thioredoxin"/>
    <property type="match status" value="1"/>
</dbReference>
<dbReference type="Gene3D" id="3.40.30.10">
    <property type="entry name" value="Glutaredoxin"/>
    <property type="match status" value="1"/>
</dbReference>
<dbReference type="PRINTS" id="PR00421">
    <property type="entry name" value="THIOREDOXIN"/>
</dbReference>
<evidence type="ECO:0000256" key="4">
    <source>
        <dbReference type="RuleBase" id="RU004208"/>
    </source>
</evidence>